<sequence length="409" mass="45673">MSAAKVLVVDDDKMVRNIVCRALSDQYEVVIAENGLAGLEKVESEKPDFVLLDVEMPGMNGYEVCDKLKQNPLTYDTPILFLSSHGGLRERMQGYEMGAADYIVKPFETEELMAKLKLLGQFKLDREELNKRAQSASETAFMAMRGSSELGLAIQFIEATYDADDFESIAQRFFEVTTRIGLNCTLMFCTRGGKNFFNVKGSVSPLEKEVIETLYDSGNRFNDFGCRTQINYSRVALLVKNMPLDNQEAYGRYKDFLPTMLGSTDAKIKALDTEMALVEQTRNLTHSFSVVRDTLVQVGENLQSTQGEVMTLLRSTIEELDSRIPKLGLEDDQEKYLISTLDGALQSTHGIIESGQSARAAFQTVCRLLEHLSDRQQSLLDQVMDQEGKLPHHGGATTGTEITGDVELF</sequence>
<dbReference type="PROSITE" id="PS50110">
    <property type="entry name" value="RESPONSE_REGULATORY"/>
    <property type="match status" value="1"/>
</dbReference>
<dbReference type="Gene3D" id="3.40.50.2300">
    <property type="match status" value="1"/>
</dbReference>
<dbReference type="CDD" id="cd17574">
    <property type="entry name" value="REC_OmpR"/>
    <property type="match status" value="1"/>
</dbReference>
<evidence type="ECO:0000313" key="5">
    <source>
        <dbReference type="Proteomes" id="UP000235116"/>
    </source>
</evidence>
<name>A0A2K9LJH1_9GAMM</name>
<dbReference type="EMBL" id="CP022684">
    <property type="protein sequence ID" value="AUM12422.1"/>
    <property type="molecule type" value="Genomic_DNA"/>
</dbReference>
<dbReference type="KEGG" id="kak:Kalk_08325"/>
<keyword evidence="1 2" id="KW-0597">Phosphoprotein</keyword>
<dbReference type="Pfam" id="PF00072">
    <property type="entry name" value="Response_reg"/>
    <property type="match status" value="1"/>
</dbReference>
<dbReference type="PANTHER" id="PTHR44591">
    <property type="entry name" value="STRESS RESPONSE REGULATOR PROTEIN 1"/>
    <property type="match status" value="1"/>
</dbReference>
<dbReference type="SMART" id="SM00448">
    <property type="entry name" value="REC"/>
    <property type="match status" value="1"/>
</dbReference>
<dbReference type="AlphaFoldDB" id="A0A2K9LJH1"/>
<evidence type="ECO:0000256" key="2">
    <source>
        <dbReference type="PROSITE-ProRule" id="PRU00169"/>
    </source>
</evidence>
<dbReference type="InterPro" id="IPR011006">
    <property type="entry name" value="CheY-like_superfamily"/>
</dbReference>
<dbReference type="Proteomes" id="UP000235116">
    <property type="component" value="Chromosome"/>
</dbReference>
<feature type="domain" description="Response regulatory" evidence="3">
    <location>
        <begin position="5"/>
        <end position="120"/>
    </location>
</feature>
<dbReference type="InterPro" id="IPR001789">
    <property type="entry name" value="Sig_transdc_resp-reg_receiver"/>
</dbReference>
<dbReference type="OrthoDB" id="8874570at2"/>
<keyword evidence="5" id="KW-1185">Reference proteome</keyword>
<organism evidence="4 5">
    <name type="scientific">Ketobacter alkanivorans</name>
    <dbReference type="NCBI Taxonomy" id="1917421"/>
    <lineage>
        <taxon>Bacteria</taxon>
        <taxon>Pseudomonadati</taxon>
        <taxon>Pseudomonadota</taxon>
        <taxon>Gammaproteobacteria</taxon>
        <taxon>Pseudomonadales</taxon>
        <taxon>Ketobacteraceae</taxon>
        <taxon>Ketobacter</taxon>
    </lineage>
</organism>
<accession>A0A2K9LJH1</accession>
<dbReference type="GO" id="GO:0000160">
    <property type="term" value="P:phosphorelay signal transduction system"/>
    <property type="evidence" value="ECO:0007669"/>
    <property type="project" value="InterPro"/>
</dbReference>
<gene>
    <name evidence="4" type="ORF">Kalk_08325</name>
</gene>
<reference evidence="5" key="1">
    <citation type="submission" date="2017-08" db="EMBL/GenBank/DDBJ databases">
        <title>Direct submision.</title>
        <authorList>
            <person name="Kim S.-J."/>
            <person name="Rhee S.-K."/>
        </authorList>
    </citation>
    <scope>NUCLEOTIDE SEQUENCE [LARGE SCALE GENOMIC DNA]</scope>
    <source>
        <strain evidence="5">GI5</strain>
    </source>
</reference>
<feature type="modified residue" description="4-aspartylphosphate" evidence="2">
    <location>
        <position position="53"/>
    </location>
</feature>
<evidence type="ECO:0000313" key="4">
    <source>
        <dbReference type="EMBL" id="AUM12422.1"/>
    </source>
</evidence>
<evidence type="ECO:0000259" key="3">
    <source>
        <dbReference type="PROSITE" id="PS50110"/>
    </source>
</evidence>
<dbReference type="RefSeq" id="WP_101893788.1">
    <property type="nucleotide sequence ID" value="NZ_CP022684.1"/>
</dbReference>
<proteinExistence type="predicted"/>
<protein>
    <recommendedName>
        <fullName evidence="3">Response regulatory domain-containing protein</fullName>
    </recommendedName>
</protein>
<dbReference type="InterPro" id="IPR050595">
    <property type="entry name" value="Bact_response_regulator"/>
</dbReference>
<evidence type="ECO:0000256" key="1">
    <source>
        <dbReference type="ARBA" id="ARBA00022553"/>
    </source>
</evidence>
<dbReference type="PANTHER" id="PTHR44591:SF3">
    <property type="entry name" value="RESPONSE REGULATORY DOMAIN-CONTAINING PROTEIN"/>
    <property type="match status" value="1"/>
</dbReference>
<dbReference type="SUPFAM" id="SSF52172">
    <property type="entry name" value="CheY-like"/>
    <property type="match status" value="1"/>
</dbReference>